<dbReference type="SMART" id="SM01032">
    <property type="entry name" value="BHD_3"/>
    <property type="match status" value="1"/>
</dbReference>
<dbReference type="Pfam" id="PF10404">
    <property type="entry name" value="BHD_2"/>
    <property type="match status" value="1"/>
</dbReference>
<dbReference type="STRING" id="400727.A0A2T7NV00"/>
<dbReference type="EMBL" id="PZQS01000009">
    <property type="protein sequence ID" value="PVD24991.1"/>
    <property type="molecule type" value="Genomic_DNA"/>
</dbReference>
<evidence type="ECO:0000259" key="8">
    <source>
        <dbReference type="SMART" id="SM01032"/>
    </source>
</evidence>
<feature type="compositionally biased region" description="Basic and acidic residues" evidence="6">
    <location>
        <begin position="226"/>
        <end position="279"/>
    </location>
</feature>
<keyword evidence="3" id="KW-0227">DNA damage</keyword>
<evidence type="ECO:0008006" key="11">
    <source>
        <dbReference type="Google" id="ProtNLM"/>
    </source>
</evidence>
<dbReference type="InterPro" id="IPR018327">
    <property type="entry name" value="BHD_2"/>
</dbReference>
<evidence type="ECO:0000256" key="3">
    <source>
        <dbReference type="ARBA" id="ARBA00022763"/>
    </source>
</evidence>
<sequence length="1064" mass="121113">MPKSNNPPKKAKSRKDSENKVLPVECDEDKDVQVVSMRKTRSHAKTYNATKSSVNVTDAHISRHLKNQMSVSEVKVKSKTKEECKPSAMAAQRRGRSLLQKEVDSGLEQLQKRRQTVVKREKQASFQKDLLRGSRKRSSELAIKSSTNKKARPSVSKMHVEDDSFSETEHSHTDLDKNSKMSKLDKSADLKKSSRKSSRQQTKRTGKKESAAELCKRMTGRKKYSNLREKDSDKEIRHVEMHASSKDLEHSKEVDRNNLQVRADDARPHSGDLNIRTEESSSDSDFEDVTTDYRTPSTSPLSQTVISSGVSRKLESSFSEMEISPVKQNDLQLITDVPFTYMKNKKSENLPKEEKEISKCDSKGTKDSSSKQCKRNKLTLASSPDKVVGKFRPAVLTVDEMDVTAVLLKMEGKADQKAADVMSTSENSEESDWEEVEEYKHSPVKSQIPDAPVEITINDPTMLHKKREKKAFDWRKYVKQRIQRLARETQMEMHKVHLLCLLSHGMQQNSACNNEEARAFALSLISPEDLKKKVSKHTTESLQTLVKWFKMSFRLDNSGASPKISLISPTTISSAFAERTAHDIRLFVMMLIVFLRVMGFNVRLVMSLHPLPMKLSNAASNKSFAKNSKRPELQSSSSSSYDSEDQETSAVLVRRKSVRSKASTQKTPPLDEEKKESNDDCVSSSSGDEGSNFSEEEFVVRKKKKGKMRRMQVKDNTLKENELKEGSEEEFEKVPSFSVPEIQKERKHKKANRSILSSSSSNSPDVSSKSAIAGVDCVRCTLDKPYDISSTASQPLLYVLAFDNKWWQETLEPYASTSKHLDDREDQEIAVKAHYEGIECFFTQLHSRDNWLKEGRTIRFGETAYKRVKSRKRWRKRIDNSEELDLELFGRWQTEIYVPPPAVDGKITKNEYGNVELFQPSMLPGGTVHLRVPALNRVAKKLGIDIAPAMVGWDHHCGYSHPVLDGWIVCKEHKKILLAAWKEDQIIQQQREAERREKRVLANWTTLTRGLLIKERLKKKFNLMDKNVELEKIKQASTKGGKVATDAQHAWPAKQQQKTEETNG</sequence>
<dbReference type="Gene3D" id="3.90.260.10">
    <property type="entry name" value="Transglutaminase-like"/>
    <property type="match status" value="1"/>
</dbReference>
<comment type="subcellular location">
    <subcellularLocation>
        <location evidence="1">Nucleus</location>
    </subcellularLocation>
</comment>
<dbReference type="FunFam" id="3.30.70.2460:FF:000001">
    <property type="entry name" value="DNA repair protein Rad4 family"/>
    <property type="match status" value="1"/>
</dbReference>
<feature type="domain" description="Rad4 beta-hairpin" evidence="8">
    <location>
        <begin position="907"/>
        <end position="981"/>
    </location>
</feature>
<dbReference type="GO" id="GO:0006289">
    <property type="term" value="P:nucleotide-excision repair"/>
    <property type="evidence" value="ECO:0007669"/>
    <property type="project" value="InterPro"/>
</dbReference>
<dbReference type="Gene3D" id="3.30.70.2460">
    <property type="entry name" value="Rad4, beta-hairpin domain BHD3"/>
    <property type="match status" value="1"/>
</dbReference>
<dbReference type="InterPro" id="IPR004583">
    <property type="entry name" value="DNA_repair_Rad4"/>
</dbReference>
<feature type="compositionally biased region" description="Basic and acidic residues" evidence="6">
    <location>
        <begin position="158"/>
        <end position="192"/>
    </location>
</feature>
<dbReference type="GO" id="GO:0000111">
    <property type="term" value="C:nucleotide-excision repair factor 2 complex"/>
    <property type="evidence" value="ECO:0007669"/>
    <property type="project" value="TreeGrafter"/>
</dbReference>
<name>A0A2T7NV00_POMCA</name>
<evidence type="ECO:0000256" key="2">
    <source>
        <dbReference type="ARBA" id="ARBA00009525"/>
    </source>
</evidence>
<evidence type="ECO:0000313" key="9">
    <source>
        <dbReference type="EMBL" id="PVD24991.1"/>
    </source>
</evidence>
<evidence type="ECO:0000259" key="7">
    <source>
        <dbReference type="SMART" id="SM01031"/>
    </source>
</evidence>
<feature type="compositionally biased region" description="Basic and acidic residues" evidence="6">
    <location>
        <begin position="74"/>
        <end position="85"/>
    </location>
</feature>
<feature type="compositionally biased region" description="Basic and acidic residues" evidence="6">
    <location>
        <begin position="348"/>
        <end position="369"/>
    </location>
</feature>
<protein>
    <recommendedName>
        <fullName evidence="11">Rad4 beta-hairpin domain-containing protein</fullName>
    </recommendedName>
</protein>
<feature type="domain" description="Rad4 beta-hairpin" evidence="7">
    <location>
        <begin position="845"/>
        <end position="900"/>
    </location>
</feature>
<feature type="compositionally biased region" description="Basic and acidic residues" evidence="6">
    <location>
        <begin position="712"/>
        <end position="726"/>
    </location>
</feature>
<proteinExistence type="inferred from homology"/>
<keyword evidence="5" id="KW-0539">Nucleus</keyword>
<feature type="region of interest" description="Disordered" evidence="6">
    <location>
        <begin position="622"/>
        <end position="768"/>
    </location>
</feature>
<dbReference type="GO" id="GO:0005737">
    <property type="term" value="C:cytoplasm"/>
    <property type="evidence" value="ECO:0007669"/>
    <property type="project" value="TreeGrafter"/>
</dbReference>
<dbReference type="InterPro" id="IPR042488">
    <property type="entry name" value="Rad4_BHD3_sf"/>
</dbReference>
<feature type="compositionally biased region" description="Basic and acidic residues" evidence="6">
    <location>
        <begin position="669"/>
        <end position="678"/>
    </location>
</feature>
<dbReference type="InterPro" id="IPR038765">
    <property type="entry name" value="Papain-like_cys_pep_sf"/>
</dbReference>
<dbReference type="AlphaFoldDB" id="A0A2T7NV00"/>
<feature type="compositionally biased region" description="Acidic residues" evidence="6">
    <location>
        <begin position="280"/>
        <end position="290"/>
    </location>
</feature>
<feature type="compositionally biased region" description="Polar residues" evidence="6">
    <location>
        <begin position="293"/>
        <end position="309"/>
    </location>
</feature>
<dbReference type="Proteomes" id="UP000245119">
    <property type="component" value="Linkage Group LG9"/>
</dbReference>
<evidence type="ECO:0000256" key="4">
    <source>
        <dbReference type="ARBA" id="ARBA00023204"/>
    </source>
</evidence>
<dbReference type="InterPro" id="IPR018328">
    <property type="entry name" value="Rad4_beta-hairpin_dom3"/>
</dbReference>
<evidence type="ECO:0000313" key="10">
    <source>
        <dbReference type="Proteomes" id="UP000245119"/>
    </source>
</evidence>
<feature type="compositionally biased region" description="Basic residues" evidence="6">
    <location>
        <begin position="193"/>
        <end position="206"/>
    </location>
</feature>
<evidence type="ECO:0000256" key="1">
    <source>
        <dbReference type="ARBA" id="ARBA00004123"/>
    </source>
</evidence>
<gene>
    <name evidence="9" type="ORF">C0Q70_15488</name>
</gene>
<feature type="compositionally biased region" description="Basic residues" evidence="6">
    <location>
        <begin position="701"/>
        <end position="711"/>
    </location>
</feature>
<feature type="compositionally biased region" description="Basic and acidic residues" evidence="6">
    <location>
        <begin position="207"/>
        <end position="216"/>
    </location>
</feature>
<feature type="region of interest" description="Disordered" evidence="6">
    <location>
        <begin position="1035"/>
        <end position="1064"/>
    </location>
</feature>
<evidence type="ECO:0000256" key="6">
    <source>
        <dbReference type="SAM" id="MobiDB-lite"/>
    </source>
</evidence>
<dbReference type="GO" id="GO:0003684">
    <property type="term" value="F:damaged DNA binding"/>
    <property type="evidence" value="ECO:0007669"/>
    <property type="project" value="InterPro"/>
</dbReference>
<feature type="region of interest" description="Disordered" evidence="6">
    <location>
        <begin position="1"/>
        <end position="25"/>
    </location>
</feature>
<dbReference type="PANTHER" id="PTHR12135:SF0">
    <property type="entry name" value="DNA REPAIR PROTEIN COMPLEMENTING XP-C CELLS"/>
    <property type="match status" value="1"/>
</dbReference>
<evidence type="ECO:0000256" key="5">
    <source>
        <dbReference type="ARBA" id="ARBA00023242"/>
    </source>
</evidence>
<feature type="compositionally biased region" description="Low complexity" evidence="6">
    <location>
        <begin position="683"/>
        <end position="693"/>
    </location>
</feature>
<keyword evidence="10" id="KW-1185">Reference proteome</keyword>
<keyword evidence="4" id="KW-0234">DNA repair</keyword>
<comment type="similarity">
    <text evidence="2">Belongs to the XPC family.</text>
</comment>
<feature type="region of interest" description="Disordered" evidence="6">
    <location>
        <begin position="68"/>
        <end position="309"/>
    </location>
</feature>
<dbReference type="SUPFAM" id="SSF54001">
    <property type="entry name" value="Cysteine proteinases"/>
    <property type="match status" value="1"/>
</dbReference>
<dbReference type="Pfam" id="PF10405">
    <property type="entry name" value="BHD_3"/>
    <property type="match status" value="1"/>
</dbReference>
<feature type="compositionally biased region" description="Low complexity" evidence="6">
    <location>
        <begin position="754"/>
        <end position="768"/>
    </location>
</feature>
<dbReference type="GO" id="GO:0006298">
    <property type="term" value="P:mismatch repair"/>
    <property type="evidence" value="ECO:0007669"/>
    <property type="project" value="TreeGrafter"/>
</dbReference>
<dbReference type="SMART" id="SM01031">
    <property type="entry name" value="BHD_2"/>
    <property type="match status" value="1"/>
</dbReference>
<dbReference type="PANTHER" id="PTHR12135">
    <property type="entry name" value="DNA REPAIR PROTEIN XP-C / RAD4"/>
    <property type="match status" value="1"/>
</dbReference>
<dbReference type="InterPro" id="IPR036985">
    <property type="entry name" value="Transglutaminase-like_sf"/>
</dbReference>
<comment type="caution">
    <text evidence="9">The sequence shown here is derived from an EMBL/GenBank/DDBJ whole genome shotgun (WGS) entry which is preliminary data.</text>
</comment>
<dbReference type="OrthoDB" id="300780at2759"/>
<organism evidence="9 10">
    <name type="scientific">Pomacea canaliculata</name>
    <name type="common">Golden apple snail</name>
    <dbReference type="NCBI Taxonomy" id="400727"/>
    <lineage>
        <taxon>Eukaryota</taxon>
        <taxon>Metazoa</taxon>
        <taxon>Spiralia</taxon>
        <taxon>Lophotrochozoa</taxon>
        <taxon>Mollusca</taxon>
        <taxon>Gastropoda</taxon>
        <taxon>Caenogastropoda</taxon>
        <taxon>Architaenioglossa</taxon>
        <taxon>Ampullarioidea</taxon>
        <taxon>Ampullariidae</taxon>
        <taxon>Pomacea</taxon>
    </lineage>
</organism>
<accession>A0A2T7NV00</accession>
<reference evidence="9 10" key="1">
    <citation type="submission" date="2018-04" db="EMBL/GenBank/DDBJ databases">
        <title>The genome of golden apple snail Pomacea canaliculata provides insight into stress tolerance and invasive adaptation.</title>
        <authorList>
            <person name="Liu C."/>
            <person name="Liu B."/>
            <person name="Ren Y."/>
            <person name="Zhang Y."/>
            <person name="Wang H."/>
            <person name="Li S."/>
            <person name="Jiang F."/>
            <person name="Yin L."/>
            <person name="Zhang G."/>
            <person name="Qian W."/>
            <person name="Fan W."/>
        </authorList>
    </citation>
    <scope>NUCLEOTIDE SEQUENCE [LARGE SCALE GENOMIC DNA]</scope>
    <source>
        <strain evidence="9">SZHN2017</strain>
        <tissue evidence="9">Muscle</tissue>
    </source>
</reference>
<dbReference type="GO" id="GO:0071942">
    <property type="term" value="C:XPC complex"/>
    <property type="evidence" value="ECO:0007669"/>
    <property type="project" value="TreeGrafter"/>
</dbReference>
<feature type="region of interest" description="Disordered" evidence="6">
    <location>
        <begin position="348"/>
        <end position="376"/>
    </location>
</feature>
<dbReference type="GO" id="GO:0003697">
    <property type="term" value="F:single-stranded DNA binding"/>
    <property type="evidence" value="ECO:0007669"/>
    <property type="project" value="TreeGrafter"/>
</dbReference>